<organism evidence="4 5">
    <name type="scientific">Nannochloropsis salina CCMP1776</name>
    <dbReference type="NCBI Taxonomy" id="1027361"/>
    <lineage>
        <taxon>Eukaryota</taxon>
        <taxon>Sar</taxon>
        <taxon>Stramenopiles</taxon>
        <taxon>Ochrophyta</taxon>
        <taxon>Eustigmatophyceae</taxon>
        <taxon>Eustigmatales</taxon>
        <taxon>Monodopsidaceae</taxon>
        <taxon>Microchloropsis</taxon>
        <taxon>Microchloropsis salina</taxon>
    </lineage>
</organism>
<dbReference type="GO" id="GO:0006098">
    <property type="term" value="P:pentose-phosphate shunt"/>
    <property type="evidence" value="ECO:0007669"/>
    <property type="project" value="UniProtKB-UniPathway"/>
</dbReference>
<dbReference type="InterPro" id="IPR039104">
    <property type="entry name" value="6PGL"/>
</dbReference>
<dbReference type="AlphaFoldDB" id="A0A4D9CSR5"/>
<dbReference type="Proteomes" id="UP000355283">
    <property type="component" value="Unassembled WGS sequence"/>
</dbReference>
<dbReference type="InterPro" id="IPR006148">
    <property type="entry name" value="Glc/Gal-6P_isomerase"/>
</dbReference>
<accession>A0A4D9CSR5</accession>
<name>A0A4D9CSR5_9STRA</name>
<dbReference type="SUPFAM" id="SSF100950">
    <property type="entry name" value="NagB/RpiA/CoA transferase-like"/>
    <property type="match status" value="1"/>
</dbReference>
<gene>
    <name evidence="4" type="ORF">NSK_006549</name>
</gene>
<dbReference type="EC" id="3.1.1.31" evidence="2"/>
<dbReference type="InterPro" id="IPR037171">
    <property type="entry name" value="NagB/RpiA_transferase-like"/>
</dbReference>
<dbReference type="PANTHER" id="PTHR11054">
    <property type="entry name" value="6-PHOSPHOGLUCONOLACTONASE"/>
    <property type="match status" value="1"/>
</dbReference>
<evidence type="ECO:0000313" key="4">
    <source>
        <dbReference type="EMBL" id="TFJ82220.1"/>
    </source>
</evidence>
<dbReference type="Gene3D" id="3.40.50.1360">
    <property type="match status" value="1"/>
</dbReference>
<dbReference type="GO" id="GO:0017057">
    <property type="term" value="F:6-phosphogluconolactonase activity"/>
    <property type="evidence" value="ECO:0007669"/>
    <property type="project" value="UniProtKB-UniRule"/>
</dbReference>
<dbReference type="NCBIfam" id="TIGR01198">
    <property type="entry name" value="pgl"/>
    <property type="match status" value="1"/>
</dbReference>
<evidence type="ECO:0000259" key="3">
    <source>
        <dbReference type="Pfam" id="PF01182"/>
    </source>
</evidence>
<evidence type="ECO:0000256" key="2">
    <source>
        <dbReference type="RuleBase" id="RU365095"/>
    </source>
</evidence>
<dbReference type="GO" id="GO:0005975">
    <property type="term" value="P:carbohydrate metabolic process"/>
    <property type="evidence" value="ECO:0007669"/>
    <property type="project" value="UniProtKB-UniRule"/>
</dbReference>
<sequence>MEIDGAVKLVVGATTDALKACIATHIATAARSAIAQRGRYILALSGGSMPHTLTRLITVPGVDWARVFILFTDERCVPLDHEDSNFNACNSAFLNRLPIPAGNILTIDNSQGAAEAIAQDYEKRLMALLAVHGTLSIDTVLLGIGPDGHTASLFPGHALLCETKKMVAGITDSPKPPPERITLTYPALRAAQEVVFIAVGVAKASLFKEALCFSTTSVDGPREEAESAEAADCSLITATIRENLPFPAFQVRPASGELWYYTDREGASFLPAHGLSQTQTEKMGTGFL</sequence>
<proteinExistence type="inferred from homology"/>
<dbReference type="Pfam" id="PF01182">
    <property type="entry name" value="Glucosamine_iso"/>
    <property type="match status" value="1"/>
</dbReference>
<evidence type="ECO:0000256" key="1">
    <source>
        <dbReference type="ARBA" id="ARBA00010662"/>
    </source>
</evidence>
<comment type="catalytic activity">
    <reaction evidence="2">
        <text>6-phospho-D-glucono-1,5-lactone + H2O = 6-phospho-D-gluconate + H(+)</text>
        <dbReference type="Rhea" id="RHEA:12556"/>
        <dbReference type="ChEBI" id="CHEBI:15377"/>
        <dbReference type="ChEBI" id="CHEBI:15378"/>
        <dbReference type="ChEBI" id="CHEBI:57955"/>
        <dbReference type="ChEBI" id="CHEBI:58759"/>
        <dbReference type="EC" id="3.1.1.31"/>
    </reaction>
</comment>
<comment type="function">
    <text evidence="2">Hydrolysis of 6-phosphogluconolactone to 6-phosphogluconate.</text>
</comment>
<dbReference type="EMBL" id="SDOX01000119">
    <property type="protein sequence ID" value="TFJ82220.1"/>
    <property type="molecule type" value="Genomic_DNA"/>
</dbReference>
<dbReference type="PANTHER" id="PTHR11054:SF0">
    <property type="entry name" value="6-PHOSPHOGLUCONOLACTONASE"/>
    <property type="match status" value="1"/>
</dbReference>
<feature type="domain" description="Glucosamine/galactosamine-6-phosphate isomerase" evidence="3">
    <location>
        <begin position="14"/>
        <end position="212"/>
    </location>
</feature>
<dbReference type="CDD" id="cd01400">
    <property type="entry name" value="6PGL"/>
    <property type="match status" value="1"/>
</dbReference>
<evidence type="ECO:0000313" key="5">
    <source>
        <dbReference type="Proteomes" id="UP000355283"/>
    </source>
</evidence>
<comment type="caution">
    <text evidence="4">The sequence shown here is derived from an EMBL/GenBank/DDBJ whole genome shotgun (WGS) entry which is preliminary data.</text>
</comment>
<comment type="similarity">
    <text evidence="1 2">Belongs to the glucosamine/galactosamine-6-phosphate isomerase family. 6-phosphogluconolactonase subfamily.</text>
</comment>
<keyword evidence="2" id="KW-0378">Hydrolase</keyword>
<dbReference type="OrthoDB" id="432544at2759"/>
<reference evidence="4 5" key="1">
    <citation type="submission" date="2019-01" db="EMBL/GenBank/DDBJ databases">
        <title>Nuclear Genome Assembly of the Microalgal Biofuel strain Nannochloropsis salina CCMP1776.</title>
        <authorList>
            <person name="Hovde B."/>
        </authorList>
    </citation>
    <scope>NUCLEOTIDE SEQUENCE [LARGE SCALE GENOMIC DNA]</scope>
    <source>
        <strain evidence="4 5">CCMP1776</strain>
    </source>
</reference>
<protein>
    <recommendedName>
        <fullName evidence="2">6-phosphogluconolactonase</fullName>
        <shortName evidence="2">6PGL</shortName>
        <ecNumber evidence="2">3.1.1.31</ecNumber>
    </recommendedName>
</protein>
<comment type="pathway">
    <text evidence="2">Carbohydrate degradation; pentose phosphate pathway; D-ribulose 5-phosphate from D-glucose 6-phosphate (oxidative stage): step 2/3.</text>
</comment>
<keyword evidence="5" id="KW-1185">Reference proteome</keyword>
<dbReference type="UniPathway" id="UPA00115">
    <property type="reaction ID" value="UER00409"/>
</dbReference>
<dbReference type="InterPro" id="IPR005900">
    <property type="entry name" value="6-phosphogluconolactonase_DevB"/>
</dbReference>